<feature type="chain" id="PRO_5006646914" description="Metallo-beta-lactamase domain-containing protein" evidence="1">
    <location>
        <begin position="19"/>
        <end position="260"/>
    </location>
</feature>
<accession>A0A0S8GHZ5</accession>
<gene>
    <name evidence="3" type="ORF">AMJ87_04160</name>
</gene>
<dbReference type="AlphaFoldDB" id="A0A0S8GHZ5"/>
<comment type="caution">
    <text evidence="3">The sequence shown here is derived from an EMBL/GenBank/DDBJ whole genome shotgun (WGS) entry which is preliminary data.</text>
</comment>
<dbReference type="Gene3D" id="3.60.15.10">
    <property type="entry name" value="Ribonuclease Z/Hydroxyacylglutathione hydrolase-like"/>
    <property type="match status" value="1"/>
</dbReference>
<evidence type="ECO:0000313" key="4">
    <source>
        <dbReference type="Proteomes" id="UP000051096"/>
    </source>
</evidence>
<proteinExistence type="predicted"/>
<dbReference type="CDD" id="cd07713">
    <property type="entry name" value="DHPS-like_MBL-fold"/>
    <property type="match status" value="1"/>
</dbReference>
<protein>
    <recommendedName>
        <fullName evidence="2">Metallo-beta-lactamase domain-containing protein</fullName>
    </recommendedName>
</protein>
<feature type="domain" description="Metallo-beta-lactamase" evidence="2">
    <location>
        <begin position="41"/>
        <end position="226"/>
    </location>
</feature>
<dbReference type="Proteomes" id="UP000051096">
    <property type="component" value="Unassembled WGS sequence"/>
</dbReference>
<dbReference type="InterPro" id="IPR001279">
    <property type="entry name" value="Metallo-B-lactamas"/>
</dbReference>
<name>A0A0S8GHZ5_UNCW3</name>
<evidence type="ECO:0000259" key="2">
    <source>
        <dbReference type="SMART" id="SM00849"/>
    </source>
</evidence>
<dbReference type="InterPro" id="IPR041712">
    <property type="entry name" value="DHPS-like_MBL-fold"/>
</dbReference>
<dbReference type="Pfam" id="PF00753">
    <property type="entry name" value="Lactamase_B"/>
    <property type="match status" value="1"/>
</dbReference>
<dbReference type="SUPFAM" id="SSF56281">
    <property type="entry name" value="Metallo-hydrolase/oxidoreductase"/>
    <property type="match status" value="1"/>
</dbReference>
<organism evidence="3 4">
    <name type="scientific">candidate division WOR_3 bacterium SM23_60</name>
    <dbReference type="NCBI Taxonomy" id="1703780"/>
    <lineage>
        <taxon>Bacteria</taxon>
        <taxon>Bacteria division WOR-3</taxon>
    </lineage>
</organism>
<feature type="signal peptide" evidence="1">
    <location>
        <begin position="1"/>
        <end position="18"/>
    </location>
</feature>
<dbReference type="PANTHER" id="PTHR13754">
    <property type="entry name" value="METALLO-BETA-LACTAMASE SUPERFAMILY PROTEIN"/>
    <property type="match status" value="1"/>
</dbReference>
<dbReference type="GO" id="GO:0016740">
    <property type="term" value="F:transferase activity"/>
    <property type="evidence" value="ECO:0007669"/>
    <property type="project" value="TreeGrafter"/>
</dbReference>
<sequence>MSVFTLSVLCVSFSCATAAEPISITVVYNNVISNEDCTASWGLSIYIQGLTDTILFDTGGDGSILLSNMEALGVNPKSIETVVISHIHWDHIGGLAALLENNSDVSVYLPSSFPDNIISSIDSTAQSVVLVSKPQKICAQVWTTGELGTSMKEQSLVIVTEKGLIIITGCAHPGIVNIVEFVKDYWQDDIYLVIGGFHLVVYNEHQVKEIINKLKALGVKRIAPSHCTGGRSIELLKETWHEDFIDLGCGAKVSIGSNGE</sequence>
<dbReference type="InterPro" id="IPR052926">
    <property type="entry name" value="Metallo-beta-lactamase_dom"/>
</dbReference>
<dbReference type="PANTHER" id="PTHR13754:SF13">
    <property type="entry name" value="METALLO-BETA-LACTAMASE SUPERFAMILY PROTEIN (AFU_ORTHOLOGUE AFUA_3G07630)"/>
    <property type="match status" value="1"/>
</dbReference>
<evidence type="ECO:0000256" key="1">
    <source>
        <dbReference type="SAM" id="SignalP"/>
    </source>
</evidence>
<dbReference type="InterPro" id="IPR036866">
    <property type="entry name" value="RibonucZ/Hydroxyglut_hydro"/>
</dbReference>
<dbReference type="EMBL" id="LJUO01000026">
    <property type="protein sequence ID" value="KPK72648.1"/>
    <property type="molecule type" value="Genomic_DNA"/>
</dbReference>
<dbReference type="SMART" id="SM00849">
    <property type="entry name" value="Lactamase_B"/>
    <property type="match status" value="1"/>
</dbReference>
<keyword evidence="1" id="KW-0732">Signal</keyword>
<evidence type="ECO:0000313" key="3">
    <source>
        <dbReference type="EMBL" id="KPK72648.1"/>
    </source>
</evidence>
<reference evidence="3 4" key="1">
    <citation type="journal article" date="2015" name="Microbiome">
        <title>Genomic resolution of linkages in carbon, nitrogen, and sulfur cycling among widespread estuary sediment bacteria.</title>
        <authorList>
            <person name="Baker B.J."/>
            <person name="Lazar C.S."/>
            <person name="Teske A.P."/>
            <person name="Dick G.J."/>
        </authorList>
    </citation>
    <scope>NUCLEOTIDE SEQUENCE [LARGE SCALE GENOMIC DNA]</scope>
    <source>
        <strain evidence="3">SM23_60</strain>
    </source>
</reference>